<name>A0A9P9G139_FUSRE</name>
<keyword evidence="3" id="KW-1185">Reference proteome</keyword>
<proteinExistence type="predicted"/>
<gene>
    <name evidence="2" type="ORF">BKA55DRAFT_582183</name>
</gene>
<evidence type="ECO:0000256" key="1">
    <source>
        <dbReference type="SAM" id="MobiDB-lite"/>
    </source>
</evidence>
<dbReference type="Proteomes" id="UP000720189">
    <property type="component" value="Unassembled WGS sequence"/>
</dbReference>
<dbReference type="RefSeq" id="XP_046043419.1">
    <property type="nucleotide sequence ID" value="XM_046194104.1"/>
</dbReference>
<comment type="caution">
    <text evidence="2">The sequence shown here is derived from an EMBL/GenBank/DDBJ whole genome shotgun (WGS) entry which is preliminary data.</text>
</comment>
<organism evidence="2 3">
    <name type="scientific">Fusarium redolens</name>
    <dbReference type="NCBI Taxonomy" id="48865"/>
    <lineage>
        <taxon>Eukaryota</taxon>
        <taxon>Fungi</taxon>
        <taxon>Dikarya</taxon>
        <taxon>Ascomycota</taxon>
        <taxon>Pezizomycotina</taxon>
        <taxon>Sordariomycetes</taxon>
        <taxon>Hypocreomycetidae</taxon>
        <taxon>Hypocreales</taxon>
        <taxon>Nectriaceae</taxon>
        <taxon>Fusarium</taxon>
        <taxon>Fusarium redolens species complex</taxon>
    </lineage>
</organism>
<accession>A0A9P9G139</accession>
<evidence type="ECO:0000313" key="3">
    <source>
        <dbReference type="Proteomes" id="UP000720189"/>
    </source>
</evidence>
<dbReference type="AlphaFoldDB" id="A0A9P9G139"/>
<evidence type="ECO:0000313" key="2">
    <source>
        <dbReference type="EMBL" id="KAH7231310.1"/>
    </source>
</evidence>
<dbReference type="GeneID" id="70224058"/>
<feature type="region of interest" description="Disordered" evidence="1">
    <location>
        <begin position="217"/>
        <end position="248"/>
    </location>
</feature>
<sequence length="271" mass="30557">MSECKNMSHVTSSPGHIIKLPSEILNEICDSLLPERLVIHIQEYVSSEQGVEQTTLSYCTCNYDEDTSPGGQIFKLCTEFCIHHAYSLMKTCKDLWNSLKAIFRSRLTACFSSLDILERVFKAQQFLLIAKVDIVLLQSHESMIPDLSSALGQLNSCILLRIYLLQQYEDAPLNSVDVRNRLLASIDGAFMADDNNDNIEIDIQQVTSTALHHLSETPRRVGPYGARSGLSLSRTEPRPPTLPSSWPHKGCFRNSHRSEEDDSVLVYNYCD</sequence>
<dbReference type="EMBL" id="JAGMUX010000021">
    <property type="protein sequence ID" value="KAH7231310.1"/>
    <property type="molecule type" value="Genomic_DNA"/>
</dbReference>
<reference evidence="2" key="1">
    <citation type="journal article" date="2021" name="Nat. Commun.">
        <title>Genetic determinants of endophytism in the Arabidopsis root mycobiome.</title>
        <authorList>
            <person name="Mesny F."/>
            <person name="Miyauchi S."/>
            <person name="Thiergart T."/>
            <person name="Pickel B."/>
            <person name="Atanasova L."/>
            <person name="Karlsson M."/>
            <person name="Huettel B."/>
            <person name="Barry K.W."/>
            <person name="Haridas S."/>
            <person name="Chen C."/>
            <person name="Bauer D."/>
            <person name="Andreopoulos W."/>
            <person name="Pangilinan J."/>
            <person name="LaButti K."/>
            <person name="Riley R."/>
            <person name="Lipzen A."/>
            <person name="Clum A."/>
            <person name="Drula E."/>
            <person name="Henrissat B."/>
            <person name="Kohler A."/>
            <person name="Grigoriev I.V."/>
            <person name="Martin F.M."/>
            <person name="Hacquard S."/>
        </authorList>
    </citation>
    <scope>NUCLEOTIDE SEQUENCE</scope>
    <source>
        <strain evidence="2">MPI-CAGE-AT-0023</strain>
    </source>
</reference>
<protein>
    <submittedName>
        <fullName evidence="2">Uncharacterized protein</fullName>
    </submittedName>
</protein>